<comment type="caution">
    <text evidence="1">The sequence shown here is derived from an EMBL/GenBank/DDBJ whole genome shotgun (WGS) entry which is preliminary data.</text>
</comment>
<evidence type="ECO:0000313" key="2">
    <source>
        <dbReference type="Proteomes" id="UP000247832"/>
    </source>
</evidence>
<keyword evidence="2" id="KW-1185">Reference proteome</keyword>
<dbReference type="OrthoDB" id="4726228at2"/>
<gene>
    <name evidence="1" type="ORF">CVV68_16750</name>
</gene>
<protein>
    <submittedName>
        <fullName evidence="1">Uncharacterized protein</fullName>
    </submittedName>
</protein>
<dbReference type="Proteomes" id="UP000247832">
    <property type="component" value="Unassembled WGS sequence"/>
</dbReference>
<reference evidence="1 2" key="1">
    <citation type="submission" date="2018-05" db="EMBL/GenBank/DDBJ databases">
        <title>Genetic diversity of glacier-inhabiting Cryobacterium bacteria in China and description of Cryobacterium mengkeensis sp. nov. and Arthrobacter glacialis sp. nov.</title>
        <authorList>
            <person name="Liu Q."/>
            <person name="Xin Y.-H."/>
        </authorList>
    </citation>
    <scope>NUCLEOTIDE SEQUENCE [LARGE SCALE GENOMIC DNA]</scope>
    <source>
        <strain evidence="1 2">LI2</strain>
    </source>
</reference>
<evidence type="ECO:0000313" key="1">
    <source>
        <dbReference type="EMBL" id="PYI65871.1"/>
    </source>
</evidence>
<dbReference type="AlphaFoldDB" id="A0A2V5L388"/>
<proteinExistence type="predicted"/>
<dbReference type="RefSeq" id="WP_110502146.1">
    <property type="nucleotide sequence ID" value="NZ_QJVD01000020.1"/>
</dbReference>
<name>A0A2V5L388_9MICC</name>
<sequence length="175" mass="19073">MSTAFTEAAHVAALEQAVVNMHRSLEVLGAAAAALDVPVSPQMARGIQVTENAWRAMEQEFGLHAGSVVAKLLGSTARSMTGFANDRRNAGKLLGIRRRNVYLYPGFQFDRVTGAVLPVIPKLLLLADRLGVSHEGLALWLCDRTGQLHDDRPVDHLQEPDLILAATENHFGVEW</sequence>
<dbReference type="EMBL" id="QJVD01000020">
    <property type="protein sequence ID" value="PYI65871.1"/>
    <property type="molecule type" value="Genomic_DNA"/>
</dbReference>
<organism evidence="1 2">
    <name type="scientific">Arthrobacter livingstonensis</name>
    <dbReference type="NCBI Taxonomy" id="670078"/>
    <lineage>
        <taxon>Bacteria</taxon>
        <taxon>Bacillati</taxon>
        <taxon>Actinomycetota</taxon>
        <taxon>Actinomycetes</taxon>
        <taxon>Micrococcales</taxon>
        <taxon>Micrococcaceae</taxon>
        <taxon>Arthrobacter</taxon>
    </lineage>
</organism>
<accession>A0A2V5L388</accession>